<dbReference type="SUPFAM" id="SSF56235">
    <property type="entry name" value="N-terminal nucleophile aminohydrolases (Ntn hydrolases)"/>
    <property type="match status" value="1"/>
</dbReference>
<keyword evidence="7" id="KW-0378">Hydrolase</keyword>
<accession>A0ABR1FXK3</accession>
<dbReference type="PROSITE" id="PS51476">
    <property type="entry name" value="PROTEASOME_BETA_2"/>
    <property type="match status" value="1"/>
</dbReference>
<evidence type="ECO:0000256" key="1">
    <source>
        <dbReference type="ARBA" id="ARBA00001198"/>
    </source>
</evidence>
<dbReference type="Gene3D" id="3.60.20.10">
    <property type="entry name" value="Glutamine Phosphoribosylpyrophosphate, subunit 1, domain 1"/>
    <property type="match status" value="1"/>
</dbReference>
<dbReference type="InterPro" id="IPR000243">
    <property type="entry name" value="Pept_T1A_subB"/>
</dbReference>
<dbReference type="InterPro" id="IPR023333">
    <property type="entry name" value="Proteasome_suB-type"/>
</dbReference>
<organism evidence="10 11">
    <name type="scientific">Aureococcus anophagefferens</name>
    <name type="common">Harmful bloom alga</name>
    <dbReference type="NCBI Taxonomy" id="44056"/>
    <lineage>
        <taxon>Eukaryota</taxon>
        <taxon>Sar</taxon>
        <taxon>Stramenopiles</taxon>
        <taxon>Ochrophyta</taxon>
        <taxon>Pelagophyceae</taxon>
        <taxon>Pelagomonadales</taxon>
        <taxon>Pelagomonadaceae</taxon>
        <taxon>Aureococcus</taxon>
    </lineage>
</organism>
<comment type="catalytic activity">
    <reaction evidence="1">
        <text>Cleavage of peptide bonds with very broad specificity.</text>
        <dbReference type="EC" id="3.4.25.1"/>
    </reaction>
</comment>
<keyword evidence="8" id="KW-0647">Proteasome</keyword>
<dbReference type="Proteomes" id="UP001363151">
    <property type="component" value="Unassembled WGS sequence"/>
</dbReference>
<evidence type="ECO:0000313" key="10">
    <source>
        <dbReference type="EMBL" id="KAK7240983.1"/>
    </source>
</evidence>
<keyword evidence="6" id="KW-0888">Threonine protease</keyword>
<dbReference type="CDD" id="cd03761">
    <property type="entry name" value="proteasome_beta_type_5"/>
    <property type="match status" value="1"/>
</dbReference>
<sequence>MAALALSGVLDIGKAAKPEEEVSAAAQLASPTSFALAPVVDPAAYSAQNFGVGYGTDHHQDVKFAKGTTTLAFKFNGGVIISVDSRSTMGPYIASQTVKKVIEINPFLLGTMAGGAADCSFWERNLGTQCRMFELRNKRRVSVAAASKMLANTMYSYRGRGLSMGTMVCGWDETGPQLYYVDDDGTRLHGNVFCVGSGSTYAYGVIDSNLRDDLTVPEAIDLGRRAIAGAAHRDAYSGGWNNLYHMKETGWEFIGAVDTNDLYYHYIHKGEGGGAPLPPPKPTPSDC</sequence>
<dbReference type="EMBL" id="JBBJCI010000207">
    <property type="protein sequence ID" value="KAK7240983.1"/>
    <property type="molecule type" value="Genomic_DNA"/>
</dbReference>
<dbReference type="EC" id="3.4.25.1" evidence="3"/>
<comment type="caution">
    <text evidence="10">The sequence shown here is derived from an EMBL/GenBank/DDBJ whole genome shotgun (WGS) entry which is preliminary data.</text>
</comment>
<evidence type="ECO:0000256" key="3">
    <source>
        <dbReference type="ARBA" id="ARBA00012039"/>
    </source>
</evidence>
<proteinExistence type="predicted"/>
<evidence type="ECO:0000256" key="7">
    <source>
        <dbReference type="ARBA" id="ARBA00022801"/>
    </source>
</evidence>
<dbReference type="Pfam" id="PF00227">
    <property type="entry name" value="Proteasome"/>
    <property type="match status" value="1"/>
</dbReference>
<dbReference type="InterPro" id="IPR029055">
    <property type="entry name" value="Ntn_hydrolases_N"/>
</dbReference>
<protein>
    <recommendedName>
        <fullName evidence="3">proteasome endopeptidase complex</fullName>
        <ecNumber evidence="3">3.4.25.1</ecNumber>
    </recommendedName>
</protein>
<reference evidence="10 11" key="1">
    <citation type="submission" date="2024-03" db="EMBL/GenBank/DDBJ databases">
        <title>Aureococcus anophagefferens CCMP1851 and Kratosvirus quantuckense: Draft genome of a second virus-susceptible host strain in the model system.</title>
        <authorList>
            <person name="Chase E."/>
            <person name="Truchon A.R."/>
            <person name="Schepens W."/>
            <person name="Wilhelm S.W."/>
        </authorList>
    </citation>
    <scope>NUCLEOTIDE SEQUENCE [LARGE SCALE GENOMIC DNA]</scope>
    <source>
        <strain evidence="10 11">CCMP1851</strain>
    </source>
</reference>
<keyword evidence="5" id="KW-0645">Protease</keyword>
<evidence type="ECO:0000256" key="6">
    <source>
        <dbReference type="ARBA" id="ARBA00022698"/>
    </source>
</evidence>
<dbReference type="PRINTS" id="PR00141">
    <property type="entry name" value="PROTEASOME"/>
</dbReference>
<gene>
    <name evidence="10" type="primary">PSMB11</name>
    <name evidence="10" type="ORF">SO694_00054038</name>
</gene>
<keyword evidence="11" id="KW-1185">Reference proteome</keyword>
<keyword evidence="9" id="KW-0865">Zymogen</keyword>
<evidence type="ECO:0000256" key="8">
    <source>
        <dbReference type="ARBA" id="ARBA00022942"/>
    </source>
</evidence>
<name>A0ABR1FXK3_AURAN</name>
<comment type="subcellular location">
    <subcellularLocation>
        <location evidence="2">Nucleus</location>
    </subcellularLocation>
</comment>
<evidence type="ECO:0000313" key="11">
    <source>
        <dbReference type="Proteomes" id="UP001363151"/>
    </source>
</evidence>
<dbReference type="PANTHER" id="PTHR32194">
    <property type="entry name" value="METALLOPROTEASE TLDD"/>
    <property type="match status" value="1"/>
</dbReference>
<dbReference type="InterPro" id="IPR001353">
    <property type="entry name" value="Proteasome_sua/b"/>
</dbReference>
<evidence type="ECO:0000256" key="2">
    <source>
        <dbReference type="ARBA" id="ARBA00004123"/>
    </source>
</evidence>
<evidence type="ECO:0000256" key="9">
    <source>
        <dbReference type="ARBA" id="ARBA00023145"/>
    </source>
</evidence>
<keyword evidence="4" id="KW-0963">Cytoplasm</keyword>
<evidence type="ECO:0000256" key="4">
    <source>
        <dbReference type="ARBA" id="ARBA00022490"/>
    </source>
</evidence>
<evidence type="ECO:0000256" key="5">
    <source>
        <dbReference type="ARBA" id="ARBA00022670"/>
    </source>
</evidence>
<dbReference type="PANTHER" id="PTHR32194:SF3">
    <property type="entry name" value="PROTEASOME SUBUNIT BETA"/>
    <property type="match status" value="1"/>
</dbReference>